<dbReference type="InterPro" id="IPR001480">
    <property type="entry name" value="Bulb-type_lectin_dom"/>
</dbReference>
<dbReference type="GO" id="GO:0051707">
    <property type="term" value="P:response to other organism"/>
    <property type="evidence" value="ECO:0007669"/>
    <property type="project" value="UniProtKB-ARBA"/>
</dbReference>
<gene>
    <name evidence="3" type="ORF">KFK09_006558</name>
</gene>
<dbReference type="SMR" id="A0A8T3BPX9"/>
<dbReference type="CDD" id="cd00028">
    <property type="entry name" value="B_lectin"/>
    <property type="match status" value="1"/>
</dbReference>
<evidence type="ECO:0000313" key="3">
    <source>
        <dbReference type="EMBL" id="KAI0519118.1"/>
    </source>
</evidence>
<dbReference type="Proteomes" id="UP000829196">
    <property type="component" value="Unassembled WGS sequence"/>
</dbReference>
<reference evidence="3" key="1">
    <citation type="journal article" date="2022" name="Front. Genet.">
        <title>Chromosome-Scale Assembly of the Dendrobium nobile Genome Provides Insights Into the Molecular Mechanism of the Biosynthesis of the Medicinal Active Ingredient of Dendrobium.</title>
        <authorList>
            <person name="Xu Q."/>
            <person name="Niu S.-C."/>
            <person name="Li K.-L."/>
            <person name="Zheng P.-J."/>
            <person name="Zhang X.-J."/>
            <person name="Jia Y."/>
            <person name="Liu Y."/>
            <person name="Niu Y.-X."/>
            <person name="Yu L.-H."/>
            <person name="Chen D.-F."/>
            <person name="Zhang G.-Q."/>
        </authorList>
    </citation>
    <scope>NUCLEOTIDE SEQUENCE</scope>
    <source>
        <tissue evidence="3">Leaf</tissue>
    </source>
</reference>
<dbReference type="InterPro" id="IPR036426">
    <property type="entry name" value="Bulb-type_lectin_dom_sf"/>
</dbReference>
<feature type="domain" description="Bulb-type lectin" evidence="2">
    <location>
        <begin position="28"/>
        <end position="137"/>
    </location>
</feature>
<evidence type="ECO:0000256" key="1">
    <source>
        <dbReference type="SAM" id="SignalP"/>
    </source>
</evidence>
<comment type="caution">
    <text evidence="3">The sequence shown here is derived from an EMBL/GenBank/DDBJ whole genome shotgun (WGS) entry which is preliminary data.</text>
</comment>
<sequence>MAFFMIKVLLLCTTSLSLLTTPASGQQYNYLLSGDRLNTGKALIQGNYKFIIQDDCNLVLYQFREPVWSSKTSGLDSDCYLTLNETGILIINNNANHHIWTSNTANGKNGNYILILKNSHGAAVYGPSIWSTELKPKGSNDVVIATALNGTTGVSGEEQNKVREMGKIMEVI</sequence>
<dbReference type="Gene3D" id="2.90.10.10">
    <property type="entry name" value="Bulb-type lectin domain"/>
    <property type="match status" value="1"/>
</dbReference>
<evidence type="ECO:0000313" key="4">
    <source>
        <dbReference type="Proteomes" id="UP000829196"/>
    </source>
</evidence>
<protein>
    <recommendedName>
        <fullName evidence="2">Bulb-type lectin domain-containing protein</fullName>
    </recommendedName>
</protein>
<accession>A0A8T3BPX9</accession>
<evidence type="ECO:0000259" key="2">
    <source>
        <dbReference type="PROSITE" id="PS50927"/>
    </source>
</evidence>
<dbReference type="EMBL" id="JAGYWB010000006">
    <property type="protein sequence ID" value="KAI0519118.1"/>
    <property type="molecule type" value="Genomic_DNA"/>
</dbReference>
<dbReference type="PROSITE" id="PS50927">
    <property type="entry name" value="BULB_LECTIN"/>
    <property type="match status" value="1"/>
</dbReference>
<name>A0A8T3BPX9_DENNO</name>
<dbReference type="SUPFAM" id="SSF51110">
    <property type="entry name" value="alpha-D-mannose-specific plant lectins"/>
    <property type="match status" value="1"/>
</dbReference>
<dbReference type="SMART" id="SM00108">
    <property type="entry name" value="B_lectin"/>
    <property type="match status" value="1"/>
</dbReference>
<proteinExistence type="predicted"/>
<dbReference type="OrthoDB" id="418274at2759"/>
<organism evidence="3 4">
    <name type="scientific">Dendrobium nobile</name>
    <name type="common">Orchid</name>
    <dbReference type="NCBI Taxonomy" id="94219"/>
    <lineage>
        <taxon>Eukaryota</taxon>
        <taxon>Viridiplantae</taxon>
        <taxon>Streptophyta</taxon>
        <taxon>Embryophyta</taxon>
        <taxon>Tracheophyta</taxon>
        <taxon>Spermatophyta</taxon>
        <taxon>Magnoliopsida</taxon>
        <taxon>Liliopsida</taxon>
        <taxon>Asparagales</taxon>
        <taxon>Orchidaceae</taxon>
        <taxon>Epidendroideae</taxon>
        <taxon>Malaxideae</taxon>
        <taxon>Dendrobiinae</taxon>
        <taxon>Dendrobium</taxon>
    </lineage>
</organism>
<feature type="chain" id="PRO_5035866083" description="Bulb-type lectin domain-containing protein" evidence="1">
    <location>
        <begin position="26"/>
        <end position="172"/>
    </location>
</feature>
<keyword evidence="1" id="KW-0732">Signal</keyword>
<dbReference type="AlphaFoldDB" id="A0A8T3BPX9"/>
<feature type="signal peptide" evidence="1">
    <location>
        <begin position="1"/>
        <end position="25"/>
    </location>
</feature>
<keyword evidence="4" id="KW-1185">Reference proteome</keyword>